<protein>
    <recommendedName>
        <fullName evidence="3">Antitoxin</fullName>
    </recommendedName>
</protein>
<name>A0A1F7TLX2_9BACT</name>
<evidence type="ECO:0000313" key="1">
    <source>
        <dbReference type="EMBL" id="OGL66544.1"/>
    </source>
</evidence>
<reference evidence="1 2" key="1">
    <citation type="journal article" date="2016" name="Nat. Commun.">
        <title>Thousands of microbial genomes shed light on interconnected biogeochemical processes in an aquifer system.</title>
        <authorList>
            <person name="Anantharaman K."/>
            <person name="Brown C.T."/>
            <person name="Hug L.A."/>
            <person name="Sharon I."/>
            <person name="Castelle C.J."/>
            <person name="Probst A.J."/>
            <person name="Thomas B.C."/>
            <person name="Singh A."/>
            <person name="Wilkins M.J."/>
            <person name="Karaoz U."/>
            <person name="Brodie E.L."/>
            <person name="Williams K.H."/>
            <person name="Hubbard S.S."/>
            <person name="Banfield J.F."/>
        </authorList>
    </citation>
    <scope>NUCLEOTIDE SEQUENCE [LARGE SCALE GENOMIC DNA]</scope>
</reference>
<gene>
    <name evidence="1" type="ORF">A2856_02535</name>
</gene>
<accession>A0A1F7TLX2</accession>
<comment type="caution">
    <text evidence="1">The sequence shown here is derived from an EMBL/GenBank/DDBJ whole genome shotgun (WGS) entry which is preliminary data.</text>
</comment>
<dbReference type="STRING" id="1802385.A2856_02535"/>
<dbReference type="EMBL" id="MGDT01000007">
    <property type="protein sequence ID" value="OGL66544.1"/>
    <property type="molecule type" value="Genomic_DNA"/>
</dbReference>
<evidence type="ECO:0000313" key="2">
    <source>
        <dbReference type="Proteomes" id="UP000177885"/>
    </source>
</evidence>
<organism evidence="1 2">
    <name type="scientific">Candidatus Uhrbacteria bacterium RIFCSPHIGHO2_01_FULL_63_20</name>
    <dbReference type="NCBI Taxonomy" id="1802385"/>
    <lineage>
        <taxon>Bacteria</taxon>
        <taxon>Candidatus Uhriibacteriota</taxon>
    </lineage>
</organism>
<proteinExistence type="predicted"/>
<sequence>MAPLNINIRTFRETLPAVAEQIARGRSFLVMKHAKPLFRVEPVQRGESATTYTLADLSAARFKGGKRASRLVDKDAYGV</sequence>
<dbReference type="Proteomes" id="UP000177885">
    <property type="component" value="Unassembled WGS sequence"/>
</dbReference>
<evidence type="ECO:0008006" key="3">
    <source>
        <dbReference type="Google" id="ProtNLM"/>
    </source>
</evidence>
<dbReference type="AlphaFoldDB" id="A0A1F7TLX2"/>